<protein>
    <recommendedName>
        <fullName evidence="1">Aminotransferase-like plant mobile domain-containing protein</fullName>
    </recommendedName>
</protein>
<evidence type="ECO:0000313" key="2">
    <source>
        <dbReference type="EMBL" id="KAK5824604.1"/>
    </source>
</evidence>
<reference evidence="2 3" key="1">
    <citation type="submission" date="2023-03" db="EMBL/GenBank/DDBJ databases">
        <title>WGS of Gossypium arboreum.</title>
        <authorList>
            <person name="Yu D."/>
        </authorList>
    </citation>
    <scope>NUCLEOTIDE SEQUENCE [LARGE SCALE GENOMIC DNA]</scope>
    <source>
        <tissue evidence="2">Leaf</tissue>
    </source>
</reference>
<dbReference type="EMBL" id="JARKNE010000006">
    <property type="protein sequence ID" value="KAK5824604.1"/>
    <property type="molecule type" value="Genomic_DNA"/>
</dbReference>
<sequence length="130" mass="15095">MASSLIHFNDNHISIAQSIMADGRVLERLIHNLSKCTNTKIHGYLQYTGFLHVYRMLMGCKLDLTLISVLVGKWRPEMHTFYLLCDECTITLNDVALQLSFLVKRTFARHFGGRCQKVSRWLDRYEMVGK</sequence>
<dbReference type="Proteomes" id="UP001358586">
    <property type="component" value="Chromosome 6"/>
</dbReference>
<gene>
    <name evidence="2" type="ORF">PVK06_019385</name>
</gene>
<evidence type="ECO:0000313" key="3">
    <source>
        <dbReference type="Proteomes" id="UP001358586"/>
    </source>
</evidence>
<dbReference type="PANTHER" id="PTHR46033">
    <property type="entry name" value="PROTEIN MAIN-LIKE 2"/>
    <property type="match status" value="1"/>
</dbReference>
<name>A0ABR0PK17_GOSAR</name>
<dbReference type="InterPro" id="IPR019557">
    <property type="entry name" value="AminoTfrase-like_pln_mobile"/>
</dbReference>
<dbReference type="InterPro" id="IPR044824">
    <property type="entry name" value="MAIN-like"/>
</dbReference>
<dbReference type="PANTHER" id="PTHR46033:SF8">
    <property type="entry name" value="PROTEIN MAINTENANCE OF MERISTEMS-LIKE"/>
    <property type="match status" value="1"/>
</dbReference>
<comment type="caution">
    <text evidence="2">The sequence shown here is derived from an EMBL/GenBank/DDBJ whole genome shotgun (WGS) entry which is preliminary data.</text>
</comment>
<keyword evidence="3" id="KW-1185">Reference proteome</keyword>
<evidence type="ECO:0000259" key="1">
    <source>
        <dbReference type="Pfam" id="PF10536"/>
    </source>
</evidence>
<accession>A0ABR0PK17</accession>
<feature type="domain" description="Aminotransferase-like plant mobile" evidence="1">
    <location>
        <begin position="56"/>
        <end position="103"/>
    </location>
</feature>
<dbReference type="Pfam" id="PF10536">
    <property type="entry name" value="PMD"/>
    <property type="match status" value="1"/>
</dbReference>
<proteinExistence type="predicted"/>
<organism evidence="2 3">
    <name type="scientific">Gossypium arboreum</name>
    <name type="common">Tree cotton</name>
    <name type="synonym">Gossypium nanking</name>
    <dbReference type="NCBI Taxonomy" id="29729"/>
    <lineage>
        <taxon>Eukaryota</taxon>
        <taxon>Viridiplantae</taxon>
        <taxon>Streptophyta</taxon>
        <taxon>Embryophyta</taxon>
        <taxon>Tracheophyta</taxon>
        <taxon>Spermatophyta</taxon>
        <taxon>Magnoliopsida</taxon>
        <taxon>eudicotyledons</taxon>
        <taxon>Gunneridae</taxon>
        <taxon>Pentapetalae</taxon>
        <taxon>rosids</taxon>
        <taxon>malvids</taxon>
        <taxon>Malvales</taxon>
        <taxon>Malvaceae</taxon>
        <taxon>Malvoideae</taxon>
        <taxon>Gossypium</taxon>
    </lineage>
</organism>